<sequence length="724" mass="77961">MFKTLKLPAGGEIGIAMLVVAIISLMILPLPPELIDVLLAVNITISVTLLMITMYVPSVVSLSVFPSLLLFTTLYRLSLNIASTKSILLHADAGHIIESFGELVVGGNLVVGLVVFVIITTVQFIVIAKGSERVAEVGARFTLDALPGKQMSIDADLRANIITPEEARRKRATLAVESQLHGGMDGAMKFVKGDAIAGLIITLINIVAGIAVGVAYHDMSAGEAANRFSILSVGDAMVSQIPSLLLSVAAGIMITRVADEREAKQLSLGDEIGRQLSTSARALYFASLLLVGFAAVPGFPTALFLLLSGTLAFCAWRLGKKRPASASHATETVNAMQRAGSKVDVPAILARPPQFACPLGVRIAPDLVARLSTAALDTSFEAERSKLQEYLGLPFPGITMWTSDALAPSTCELLMHDVPYCSFELPAGKVMLPEPAKLKAVNASSGAESGIANGAGHVQAAAPNNAATPKGELTAAELATLRERAEQRAGLDGGPGPTYWIDEKALPAKAQAWRAEQVIAHASVAMLRRHASLFLGIQEVQWILDQQNTDYPGLVAEVQKVLPPQRIADVLRRLLEEQVPIRNIRNILESLIVWGAKEKDMLMLTEYVRGDLARFLAHRAAGGARQLPAVLFDLPVEQHIRQAIKQTPTGNFLALPPDEANYLIDKIQSFVGQVPREGVALVTSMDIRRYVRRMIEARLNWLSVYSYQELGEHVELQPLGRVTI</sequence>
<keyword evidence="8 9" id="KW-0472">Membrane</keyword>
<feature type="transmembrane region" description="Helical" evidence="9">
    <location>
        <begin position="196"/>
        <end position="217"/>
    </location>
</feature>
<dbReference type="InterPro" id="IPR001712">
    <property type="entry name" value="T3SS_FHIPEP"/>
</dbReference>
<feature type="transmembrane region" description="Helical" evidence="9">
    <location>
        <begin position="279"/>
        <end position="296"/>
    </location>
</feature>
<keyword evidence="11" id="KW-1185">Reference proteome</keyword>
<feature type="transmembrane region" description="Helical" evidence="9">
    <location>
        <begin position="7"/>
        <end position="28"/>
    </location>
</feature>
<evidence type="ECO:0000256" key="9">
    <source>
        <dbReference type="SAM" id="Phobius"/>
    </source>
</evidence>
<dbReference type="PANTHER" id="PTHR30161:SF2">
    <property type="entry name" value="INVASION PROTEIN INVA"/>
    <property type="match status" value="1"/>
</dbReference>
<dbReference type="PRINTS" id="PR00949">
    <property type="entry name" value="TYPE3IMAPROT"/>
</dbReference>
<evidence type="ECO:0000256" key="5">
    <source>
        <dbReference type="ARBA" id="ARBA00022519"/>
    </source>
</evidence>
<feature type="transmembrane region" description="Helical" evidence="9">
    <location>
        <begin position="109"/>
        <end position="128"/>
    </location>
</feature>
<keyword evidence="4" id="KW-1003">Cell membrane</keyword>
<keyword evidence="7 9" id="KW-1133">Transmembrane helix</keyword>
<dbReference type="Gene3D" id="1.10.8.540">
    <property type="entry name" value="FHIPEP family, domain 3"/>
    <property type="match status" value="1"/>
</dbReference>
<dbReference type="EMBL" id="CP139965">
    <property type="protein sequence ID" value="WQD79639.1"/>
    <property type="molecule type" value="Genomic_DNA"/>
</dbReference>
<evidence type="ECO:0000313" key="11">
    <source>
        <dbReference type="Proteomes" id="UP001325479"/>
    </source>
</evidence>
<name>A0ABZ0WQU2_9BURK</name>
<evidence type="ECO:0000256" key="8">
    <source>
        <dbReference type="ARBA" id="ARBA00023136"/>
    </source>
</evidence>
<dbReference type="Proteomes" id="UP001325479">
    <property type="component" value="Chromosome"/>
</dbReference>
<evidence type="ECO:0000256" key="6">
    <source>
        <dbReference type="ARBA" id="ARBA00022692"/>
    </source>
</evidence>
<evidence type="ECO:0000256" key="3">
    <source>
        <dbReference type="ARBA" id="ARBA00022448"/>
    </source>
</evidence>
<dbReference type="Pfam" id="PF00771">
    <property type="entry name" value="FHIPEP"/>
    <property type="match status" value="2"/>
</dbReference>
<dbReference type="Gene3D" id="3.40.50.12790">
    <property type="entry name" value="FHIPEP family, domain 4"/>
    <property type="match status" value="1"/>
</dbReference>
<evidence type="ECO:0000256" key="7">
    <source>
        <dbReference type="ARBA" id="ARBA00022989"/>
    </source>
</evidence>
<dbReference type="InterPro" id="IPR042194">
    <property type="entry name" value="FHIPEP_1"/>
</dbReference>
<keyword evidence="6 9" id="KW-0812">Transmembrane</keyword>
<keyword evidence="5" id="KW-0997">Cell inner membrane</keyword>
<evidence type="ECO:0000256" key="1">
    <source>
        <dbReference type="ARBA" id="ARBA00004429"/>
    </source>
</evidence>
<dbReference type="PIRSF" id="PIRSF005419">
    <property type="entry name" value="FlhA"/>
    <property type="match status" value="1"/>
</dbReference>
<comment type="similarity">
    <text evidence="2">Belongs to the FHIPEP (flagella/HR/invasion proteins export pore) family.</text>
</comment>
<dbReference type="PROSITE" id="PS00994">
    <property type="entry name" value="FHIPEP"/>
    <property type="match status" value="1"/>
</dbReference>
<accession>A0ABZ0WQU2</accession>
<evidence type="ECO:0000256" key="4">
    <source>
        <dbReference type="ARBA" id="ARBA00022475"/>
    </source>
</evidence>
<reference evidence="10 11" key="1">
    <citation type="submission" date="2023-12" db="EMBL/GenBank/DDBJ databases">
        <title>Genome sequencing and assembly of bacterial species from a model synthetic community.</title>
        <authorList>
            <person name="Hogle S.L."/>
        </authorList>
    </citation>
    <scope>NUCLEOTIDE SEQUENCE [LARGE SCALE GENOMIC DNA]</scope>
    <source>
        <strain evidence="10 11">HAMBI 2494</strain>
    </source>
</reference>
<dbReference type="InterPro" id="IPR042193">
    <property type="entry name" value="FHIPEP_3"/>
</dbReference>
<dbReference type="Gene3D" id="3.40.30.60">
    <property type="entry name" value="FHIPEP family, domain 1"/>
    <property type="match status" value="1"/>
</dbReference>
<comment type="subcellular location">
    <subcellularLocation>
        <location evidence="1">Cell inner membrane</location>
        <topology evidence="1">Multi-pass membrane protein</topology>
    </subcellularLocation>
</comment>
<organism evidence="10 11">
    <name type="scientific">Paraburkholderia kururiensis</name>
    <dbReference type="NCBI Taxonomy" id="984307"/>
    <lineage>
        <taxon>Bacteria</taxon>
        <taxon>Pseudomonadati</taxon>
        <taxon>Pseudomonadota</taxon>
        <taxon>Betaproteobacteria</taxon>
        <taxon>Burkholderiales</taxon>
        <taxon>Burkholderiaceae</taxon>
        <taxon>Paraburkholderia</taxon>
    </lineage>
</organism>
<gene>
    <name evidence="10" type="ORF">U0042_08145</name>
</gene>
<evidence type="ECO:0000313" key="10">
    <source>
        <dbReference type="EMBL" id="WQD79639.1"/>
    </source>
</evidence>
<keyword evidence="3" id="KW-0813">Transport</keyword>
<dbReference type="RefSeq" id="WP_114810510.1">
    <property type="nucleotide sequence ID" value="NZ_CP139965.1"/>
</dbReference>
<dbReference type="PANTHER" id="PTHR30161">
    <property type="entry name" value="FLAGELLAR EXPORT PROTEIN, MEMBRANE FLHA SUBUNIT-RELATED"/>
    <property type="match status" value="1"/>
</dbReference>
<feature type="transmembrane region" description="Helical" evidence="9">
    <location>
        <begin position="59"/>
        <end position="78"/>
    </location>
</feature>
<protein>
    <submittedName>
        <fullName evidence="10">FHIPEP family type III secretion protein</fullName>
    </submittedName>
</protein>
<evidence type="ECO:0000256" key="2">
    <source>
        <dbReference type="ARBA" id="ARBA00008835"/>
    </source>
</evidence>
<proteinExistence type="inferred from homology"/>
<dbReference type="InterPro" id="IPR025505">
    <property type="entry name" value="FHIPEP_CS"/>
</dbReference>
<dbReference type="InterPro" id="IPR042196">
    <property type="entry name" value="FHIPEP_4"/>
</dbReference>